<evidence type="ECO:0000256" key="3">
    <source>
        <dbReference type="ARBA" id="ARBA00022833"/>
    </source>
</evidence>
<feature type="compositionally biased region" description="Polar residues" evidence="5">
    <location>
        <begin position="137"/>
        <end position="147"/>
    </location>
</feature>
<dbReference type="GO" id="GO:0000407">
    <property type="term" value="C:phagophore assembly site"/>
    <property type="evidence" value="ECO:0007669"/>
    <property type="project" value="TreeGrafter"/>
</dbReference>
<evidence type="ECO:0000256" key="4">
    <source>
        <dbReference type="PROSITE-ProRule" id="PRU00322"/>
    </source>
</evidence>
<dbReference type="PANTHER" id="PTHR20930:SF0">
    <property type="entry name" value="PROTEIN ILRUN"/>
    <property type="match status" value="1"/>
</dbReference>
<feature type="compositionally biased region" description="Polar residues" evidence="5">
    <location>
        <begin position="396"/>
        <end position="410"/>
    </location>
</feature>
<evidence type="ECO:0000256" key="1">
    <source>
        <dbReference type="ARBA" id="ARBA00022723"/>
    </source>
</evidence>
<dbReference type="EMBL" id="HBIM01005476">
    <property type="protein sequence ID" value="CAE0406841.1"/>
    <property type="molecule type" value="Transcribed_RNA"/>
</dbReference>
<organism evidence="7">
    <name type="scientific">Amphora coffeiformis</name>
    <dbReference type="NCBI Taxonomy" id="265554"/>
    <lineage>
        <taxon>Eukaryota</taxon>
        <taxon>Sar</taxon>
        <taxon>Stramenopiles</taxon>
        <taxon>Ochrophyta</taxon>
        <taxon>Bacillariophyta</taxon>
        <taxon>Bacillariophyceae</taxon>
        <taxon>Bacillariophycidae</taxon>
        <taxon>Thalassiophysales</taxon>
        <taxon>Catenulaceae</taxon>
        <taxon>Amphora</taxon>
    </lineage>
</organism>
<feature type="region of interest" description="Disordered" evidence="5">
    <location>
        <begin position="296"/>
        <end position="374"/>
    </location>
</feature>
<feature type="region of interest" description="Disordered" evidence="5">
    <location>
        <begin position="121"/>
        <end position="149"/>
    </location>
</feature>
<keyword evidence="1" id="KW-0479">Metal-binding</keyword>
<feature type="compositionally biased region" description="Polar residues" evidence="5">
    <location>
        <begin position="173"/>
        <end position="185"/>
    </location>
</feature>
<protein>
    <recommendedName>
        <fullName evidence="6">RanBP2-type domain-containing protein</fullName>
    </recommendedName>
</protein>
<dbReference type="SMART" id="SM00291">
    <property type="entry name" value="ZnF_ZZ"/>
    <property type="match status" value="1"/>
</dbReference>
<dbReference type="InterPro" id="IPR000433">
    <property type="entry name" value="Znf_ZZ"/>
</dbReference>
<evidence type="ECO:0000259" key="6">
    <source>
        <dbReference type="PROSITE" id="PS50199"/>
    </source>
</evidence>
<feature type="region of interest" description="Disordered" evidence="5">
    <location>
        <begin position="390"/>
        <end position="431"/>
    </location>
</feature>
<dbReference type="AlphaFoldDB" id="A0A7S3L0A1"/>
<reference evidence="7" key="1">
    <citation type="submission" date="2021-01" db="EMBL/GenBank/DDBJ databases">
        <authorList>
            <person name="Corre E."/>
            <person name="Pelletier E."/>
            <person name="Niang G."/>
            <person name="Scheremetjew M."/>
            <person name="Finn R."/>
            <person name="Kale V."/>
            <person name="Holt S."/>
            <person name="Cochrane G."/>
            <person name="Meng A."/>
            <person name="Brown T."/>
            <person name="Cohen L."/>
        </authorList>
    </citation>
    <scope>NUCLEOTIDE SEQUENCE</scope>
    <source>
        <strain evidence="7">CCMP127</strain>
    </source>
</reference>
<dbReference type="SUPFAM" id="SSF54277">
    <property type="entry name" value="CAD &amp; PB1 domains"/>
    <property type="match status" value="1"/>
</dbReference>
<feature type="compositionally biased region" description="Acidic residues" evidence="5">
    <location>
        <begin position="561"/>
        <end position="570"/>
    </location>
</feature>
<feature type="compositionally biased region" description="Polar residues" evidence="5">
    <location>
        <begin position="198"/>
        <end position="212"/>
    </location>
</feature>
<evidence type="ECO:0000313" key="7">
    <source>
        <dbReference type="EMBL" id="CAE0406841.1"/>
    </source>
</evidence>
<dbReference type="GO" id="GO:0008270">
    <property type="term" value="F:zinc ion binding"/>
    <property type="evidence" value="ECO:0007669"/>
    <property type="project" value="UniProtKB-KW"/>
</dbReference>
<dbReference type="PANTHER" id="PTHR20930">
    <property type="entry name" value="OVARIAN CARCINOMA ANTIGEN CA125-RELATED"/>
    <property type="match status" value="1"/>
</dbReference>
<dbReference type="GO" id="GO:0043130">
    <property type="term" value="F:ubiquitin binding"/>
    <property type="evidence" value="ECO:0007669"/>
    <property type="project" value="TreeGrafter"/>
</dbReference>
<proteinExistence type="predicted"/>
<feature type="region of interest" description="Disordered" evidence="5">
    <location>
        <begin position="499"/>
        <end position="522"/>
    </location>
</feature>
<feature type="compositionally biased region" description="Pro residues" evidence="5">
    <location>
        <begin position="321"/>
        <end position="360"/>
    </location>
</feature>
<keyword evidence="3" id="KW-0862">Zinc</keyword>
<dbReference type="Pfam" id="PF00569">
    <property type="entry name" value="ZZ"/>
    <property type="match status" value="1"/>
</dbReference>
<sequence>MSDSNNNGNRKFIVKLGLAPGGEAGPFRRIQFPRYLGSHKRLCEAAAELAAEDQPETRIVQYKLRLTFKDEDGDSCLLLNDADIKMALQDRNTPLKVFAEILELSAVSANPPLVAPEAAPANIPQTRVAQPAPAVTPRSSGASNNSHPPALHQAVESIVGVLANAVIGLQNGLEGSNNHNSSTVPNATTAKNNSTTAPEASTTRSIPEPTDSPSEDATSEERERDFIHGRHTCDGCLTTPIVGKRFHAVNMQDYDLCTNCMENYKGEEIKFEEAELERDRPMQDRWHRRYAKFGTAGRPHFRKHGGRRGGPFGPRGFGPRAFPPPFAPHGPPHGPPHFPPPPHGPPHFPPCGPPPHFPPPPHHHPHGPPHHEPNMEEVDAALKEAIRRSMEDVKEAQTQTEVKQTSTEAVQTDPKPDTQAEAEPEDKKTSGWPKELIEAQATKWKCDCCHVLNEEHLDACAACTVLRGGSGEPEIIVEPATGLAPVLVTPSVATPAALISESSKSSSGKSTPTEAEKSFSLDAAGQGDVAEILGNTMDQIANAIRAMDEEIARETSGSNNDDSDDDETTVEDVKVGSVAEDSYDKGDVIIGGDDNEDEISQNSWDVVEDQAAHDESLARAACVIGSALFNSGMSESHGNSNANSNASDASISSVPTSVPSLSSQPVLPAVLVQRWSVQLNQMHELGFFNDALTIETLERLNAANIGSGEEEEISVTRVVNEMMKDW</sequence>
<keyword evidence="2 4" id="KW-0863">Zinc-finger</keyword>
<feature type="region of interest" description="Disordered" evidence="5">
    <location>
        <begin position="173"/>
        <end position="223"/>
    </location>
</feature>
<dbReference type="PROSITE" id="PS50199">
    <property type="entry name" value="ZF_RANBP2_2"/>
    <property type="match status" value="1"/>
</dbReference>
<feature type="compositionally biased region" description="Low complexity" evidence="5">
    <location>
        <begin position="500"/>
        <end position="510"/>
    </location>
</feature>
<feature type="region of interest" description="Disordered" evidence="5">
    <location>
        <begin position="552"/>
        <end position="578"/>
    </location>
</feature>
<accession>A0A7S3L0A1</accession>
<name>A0A7S3L0A1_9STRA</name>
<dbReference type="PROSITE" id="PS01358">
    <property type="entry name" value="ZF_RANBP2_1"/>
    <property type="match status" value="1"/>
</dbReference>
<feature type="compositionally biased region" description="Low complexity" evidence="5">
    <location>
        <begin position="186"/>
        <end position="197"/>
    </location>
</feature>
<evidence type="ECO:0000256" key="5">
    <source>
        <dbReference type="SAM" id="MobiDB-lite"/>
    </source>
</evidence>
<dbReference type="InterPro" id="IPR001876">
    <property type="entry name" value="Znf_RanBP2"/>
</dbReference>
<gene>
    <name evidence="7" type="ORF">ACOF00016_LOCUS4668</name>
</gene>
<evidence type="ECO:0000256" key="2">
    <source>
        <dbReference type="ARBA" id="ARBA00022771"/>
    </source>
</evidence>
<dbReference type="InterPro" id="IPR043145">
    <property type="entry name" value="Znf_ZZ_sf"/>
</dbReference>
<dbReference type="SUPFAM" id="SSF57850">
    <property type="entry name" value="RING/U-box"/>
    <property type="match status" value="1"/>
</dbReference>
<dbReference type="Gene3D" id="3.30.60.90">
    <property type="match status" value="1"/>
</dbReference>
<dbReference type="GO" id="GO:0016236">
    <property type="term" value="P:macroautophagy"/>
    <property type="evidence" value="ECO:0007669"/>
    <property type="project" value="TreeGrafter"/>
</dbReference>
<feature type="domain" description="RanBP2-type" evidence="6">
    <location>
        <begin position="440"/>
        <end position="469"/>
    </location>
</feature>